<gene>
    <name evidence="1" type="ORF">A4U53_30415</name>
</gene>
<reference evidence="1" key="1">
    <citation type="submission" date="2016-04" db="EMBL/GenBank/DDBJ databases">
        <title>Fast-growing isolate from the root nodules of Vavilovia formosa.</title>
        <authorList>
            <person name="Kimeklis A."/>
            <person name="Safronova V."/>
            <person name="Belimov A."/>
            <person name="Andronov E."/>
        </authorList>
    </citation>
    <scope>NUCLEOTIDE SEQUENCE [LARGE SCALE GENOMIC DNA]</scope>
    <source>
        <strain evidence="1">Vaf-46</strain>
    </source>
</reference>
<proteinExistence type="predicted"/>
<organism evidence="1">
    <name type="scientific">Rhizobium leguminosarum</name>
    <dbReference type="NCBI Taxonomy" id="384"/>
    <lineage>
        <taxon>Bacteria</taxon>
        <taxon>Pseudomonadati</taxon>
        <taxon>Pseudomonadota</taxon>
        <taxon>Alphaproteobacteria</taxon>
        <taxon>Hyphomicrobiales</taxon>
        <taxon>Rhizobiaceae</taxon>
        <taxon>Rhizobium/Agrobacterium group</taxon>
        <taxon>Rhizobium</taxon>
    </lineage>
</organism>
<dbReference type="AlphaFoldDB" id="A0A179BFW9"/>
<sequence>MKFVAAIQRLLCVLAMLGVILGPVSMGVAETAMASSAAAMAGMDMQMTSADTASMTEEMPCCPGEKQPPNYCSKNCPLALICSSMLLVQASDAASLSVSYPGAPPFLVGHDASLASAMVEPPARPPRV</sequence>
<protein>
    <submittedName>
        <fullName evidence="1">Uncharacterized protein</fullName>
    </submittedName>
</protein>
<name>A0A179BFW9_RHILE</name>
<accession>A0A179BFW9</accession>
<dbReference type="EMBL" id="LWBS01000423">
    <property type="protein sequence ID" value="OAP90233.1"/>
    <property type="molecule type" value="Genomic_DNA"/>
</dbReference>
<evidence type="ECO:0000313" key="1">
    <source>
        <dbReference type="EMBL" id="OAP90233.1"/>
    </source>
</evidence>
<comment type="caution">
    <text evidence="1">The sequence shown here is derived from an EMBL/GenBank/DDBJ whole genome shotgun (WGS) entry which is preliminary data.</text>
</comment>